<evidence type="ECO:0000259" key="2">
    <source>
        <dbReference type="PROSITE" id="PS50106"/>
    </source>
</evidence>
<name>A0ABU9XJR5_9BACI</name>
<keyword evidence="1" id="KW-0472">Membrane</keyword>
<gene>
    <name evidence="3" type="ORF">ABC228_15215</name>
</gene>
<organism evidence="3 4">
    <name type="scientific">Ornithinibacillus xuwenensis</name>
    <dbReference type="NCBI Taxonomy" id="3144668"/>
    <lineage>
        <taxon>Bacteria</taxon>
        <taxon>Bacillati</taxon>
        <taxon>Bacillota</taxon>
        <taxon>Bacilli</taxon>
        <taxon>Bacillales</taxon>
        <taxon>Bacillaceae</taxon>
        <taxon>Ornithinibacillus</taxon>
    </lineage>
</organism>
<dbReference type="Proteomes" id="UP001444625">
    <property type="component" value="Unassembled WGS sequence"/>
</dbReference>
<dbReference type="InterPro" id="IPR036034">
    <property type="entry name" value="PDZ_sf"/>
</dbReference>
<evidence type="ECO:0000256" key="1">
    <source>
        <dbReference type="SAM" id="Phobius"/>
    </source>
</evidence>
<accession>A0ABU9XJR5</accession>
<evidence type="ECO:0000313" key="3">
    <source>
        <dbReference type="EMBL" id="MEN2768530.1"/>
    </source>
</evidence>
<dbReference type="InterPro" id="IPR001478">
    <property type="entry name" value="PDZ"/>
</dbReference>
<protein>
    <submittedName>
        <fullName evidence="3">PDZ domain-containing protein</fullName>
    </submittedName>
</protein>
<feature type="transmembrane region" description="Helical" evidence="1">
    <location>
        <begin position="110"/>
        <end position="132"/>
    </location>
</feature>
<dbReference type="RefSeq" id="WP_345826009.1">
    <property type="nucleotide sequence ID" value="NZ_JBDIML010000005.1"/>
</dbReference>
<feature type="transmembrane region" description="Helical" evidence="1">
    <location>
        <begin position="138"/>
        <end position="156"/>
    </location>
</feature>
<feature type="transmembrane region" description="Helical" evidence="1">
    <location>
        <begin position="58"/>
        <end position="79"/>
    </location>
</feature>
<sequence>MIQDWLLEIGKGIGKLFLNPLLYWSFAFIIIVGIRRVKRERSNFGTKIFDIFSEWRDTIGISILIGLLFSVMTVGIGFVFTYETIIVLSIVMIISSMLLRFTLLSPSYTIGISYFVLLGLPYLSEYVTTINLDFDTNFTALTILLGLFLFVEAQLFSRTRQNETYPSLILGERGSWIGRHIIKKVAIIPFFVLIPAGLIEPFAPYWPYLAIGEENYALVLIPFMLGFEHAVKGTLPHVTAQHLAKAIFWLAIVVLGFAIGSIFVPWLSIIAVLLAILGREIINYRSRMKDHTKRPYFNHTNDGLKVLGIIPGSPADRLNILIGETVSKVNGNRIYKEDDIYEALQQTGSFFKIELLDTNGEIRFVQSALYEGDHHELGLVFAGEPHRKNS</sequence>
<evidence type="ECO:0000313" key="4">
    <source>
        <dbReference type="Proteomes" id="UP001444625"/>
    </source>
</evidence>
<dbReference type="SUPFAM" id="SSF50156">
    <property type="entry name" value="PDZ domain-like"/>
    <property type="match status" value="1"/>
</dbReference>
<keyword evidence="1" id="KW-0812">Transmembrane</keyword>
<keyword evidence="1" id="KW-1133">Transmembrane helix</keyword>
<feature type="domain" description="PDZ" evidence="2">
    <location>
        <begin position="277"/>
        <end position="359"/>
    </location>
</feature>
<dbReference type="EMBL" id="JBDIML010000005">
    <property type="protein sequence ID" value="MEN2768530.1"/>
    <property type="molecule type" value="Genomic_DNA"/>
</dbReference>
<dbReference type="PROSITE" id="PS50106">
    <property type="entry name" value="PDZ"/>
    <property type="match status" value="1"/>
</dbReference>
<dbReference type="Gene3D" id="2.30.42.10">
    <property type="match status" value="1"/>
</dbReference>
<comment type="caution">
    <text evidence="3">The sequence shown here is derived from an EMBL/GenBank/DDBJ whole genome shotgun (WGS) entry which is preliminary data.</text>
</comment>
<keyword evidence="4" id="KW-1185">Reference proteome</keyword>
<proteinExistence type="predicted"/>
<reference evidence="3 4" key="1">
    <citation type="submission" date="2024-05" db="EMBL/GenBank/DDBJ databases">
        <authorList>
            <person name="Haq I."/>
            <person name="Ullah Z."/>
            <person name="Ahmad R."/>
            <person name="Li M."/>
            <person name="Tong Y."/>
        </authorList>
    </citation>
    <scope>NUCLEOTIDE SEQUENCE [LARGE SCALE GENOMIC DNA]</scope>
    <source>
        <strain evidence="3 4">16A2E</strain>
    </source>
</reference>
<feature type="transmembrane region" description="Helical" evidence="1">
    <location>
        <begin position="181"/>
        <end position="199"/>
    </location>
</feature>
<feature type="transmembrane region" description="Helical" evidence="1">
    <location>
        <begin position="20"/>
        <end position="37"/>
    </location>
</feature>
<feature type="transmembrane region" description="Helical" evidence="1">
    <location>
        <begin position="246"/>
        <end position="277"/>
    </location>
</feature>